<dbReference type="AlphaFoldDB" id="A0AAE0F187"/>
<organism evidence="1 2">
    <name type="scientific">Cymbomonas tetramitiformis</name>
    <dbReference type="NCBI Taxonomy" id="36881"/>
    <lineage>
        <taxon>Eukaryota</taxon>
        <taxon>Viridiplantae</taxon>
        <taxon>Chlorophyta</taxon>
        <taxon>Pyramimonadophyceae</taxon>
        <taxon>Pyramimonadales</taxon>
        <taxon>Pyramimonadaceae</taxon>
        <taxon>Cymbomonas</taxon>
    </lineage>
</organism>
<name>A0AAE0F187_9CHLO</name>
<reference evidence="1 2" key="1">
    <citation type="journal article" date="2015" name="Genome Biol. Evol.">
        <title>Comparative Genomics of a Bacterivorous Green Alga Reveals Evolutionary Causalities and Consequences of Phago-Mixotrophic Mode of Nutrition.</title>
        <authorList>
            <person name="Burns J.A."/>
            <person name="Paasch A."/>
            <person name="Narechania A."/>
            <person name="Kim E."/>
        </authorList>
    </citation>
    <scope>NUCLEOTIDE SEQUENCE [LARGE SCALE GENOMIC DNA]</scope>
    <source>
        <strain evidence="1 2">PLY_AMNH</strain>
    </source>
</reference>
<dbReference type="EMBL" id="LGRX02029659">
    <property type="protein sequence ID" value="KAK3246595.1"/>
    <property type="molecule type" value="Genomic_DNA"/>
</dbReference>
<accession>A0AAE0F187</accession>
<gene>
    <name evidence="1" type="ORF">CYMTET_43874</name>
</gene>
<sequence>MDYRNEGAVRSLATLMYYNDELVLCKLEDFGVGSFLDPRYKALSFKHLEKWDKGMLTKERVIEWCRAAYNKDWRPSREKSVCKEVNVPRAAQKKQMVSFLEDSDDEDAEEVEPELRVDTAECEFALYLATPPASMSEDPVHQW</sequence>
<comment type="caution">
    <text evidence="1">The sequence shown here is derived from an EMBL/GenBank/DDBJ whole genome shotgun (WGS) entry which is preliminary data.</text>
</comment>
<evidence type="ECO:0000313" key="2">
    <source>
        <dbReference type="Proteomes" id="UP001190700"/>
    </source>
</evidence>
<dbReference type="Proteomes" id="UP001190700">
    <property type="component" value="Unassembled WGS sequence"/>
</dbReference>
<evidence type="ECO:0000313" key="1">
    <source>
        <dbReference type="EMBL" id="KAK3246595.1"/>
    </source>
</evidence>
<keyword evidence="2" id="KW-1185">Reference proteome</keyword>
<proteinExistence type="predicted"/>
<protein>
    <submittedName>
        <fullName evidence="1">Uncharacterized protein</fullName>
    </submittedName>
</protein>